<proteinExistence type="predicted"/>
<sequence length="689" mass="77219">MAYNVNNIVIILGMHRSGTSTLAGCLHLLGMDLGDMIMQATPDNATGYFENIDIYAVHERLFAELGHSWDVVGELPRNWMTAEATKQAAAELEHILETQFIGKPSWAIKDPRICRLMPLWNSVLSKLQLNPNYILVIRDPIEVARSLQKRDGMNIGRACLLWAMHNIESIQGMAGHPNAITSYDQLLYDPIAVLKNFATHFNMDFFKNPSAISKILQFVQPSLKHNRVAKRPEGEGFDFQPYSNMYRVFQKWQLSTQLAIGNAPDQGTATVSAQYNLDDLVLCPRIEIDAAGQNDAAASKDMPIIRDALSVLGEYERAERKQNRAKKIQELFSTGSGQALSLQLYFPLDSEKGGTHVEKFSQKVYLAPDEWKEISIDIPFSTHLRTNGLRIDPLNQCGTVFISAIELVDPSSGQILWEAREAAQFSLLKVNAQLIVTSLDNPFSLASIGSDPQLLLPSLPALPDVPVRLRMWIKAQRTLSELWKHATRQAQERSKIGATAQKLQVELEQAHKIIEEAKAQQAKMETLQANLTQAQKTIDNYKTKQAEQEKDAAIKDAKLQKVLAELAQASASLEEEKAQRLAIEHEAAQWSSTMAPGLIRIIGDLAKFLRIDKENDPQHSEIIKKIISDVKQLGLIDEEWYLNTHQDVKKSGLDPVEHFILHGATEQRRYRTTGHHLGAVSKLSQPNEA</sequence>
<evidence type="ECO:0000313" key="2">
    <source>
        <dbReference type="EMBL" id="AGW15250.1"/>
    </source>
</evidence>
<geneLocation type="plasmid" evidence="3"/>
<evidence type="ECO:0000256" key="1">
    <source>
        <dbReference type="SAM" id="Coils"/>
    </source>
</evidence>
<keyword evidence="1" id="KW-0175">Coiled coil</keyword>
<dbReference type="OrthoDB" id="9816424at2"/>
<reference evidence="2 3" key="1">
    <citation type="journal article" date="2013" name="J. Bacteriol.">
        <title>Roles of HynAB and Ech, the only two hydrogenases found in the model sulfate reducer Desulfovibrio gigas.</title>
        <authorList>
            <person name="Morais-Silva F.O."/>
            <person name="Santos C.I."/>
            <person name="Rodrigues R."/>
            <person name="Pereira I.A."/>
            <person name="Rodrigues-Pousada C."/>
        </authorList>
    </citation>
    <scope>NUCLEOTIDE SEQUENCE [LARGE SCALE GENOMIC DNA]</scope>
    <source>
        <strain evidence="3">ATCC 19364 / DSM 1382 / NCIMB 9332 / VKM B-1759</strain>
        <plasmid evidence="3">Plasmid</plasmid>
    </source>
</reference>
<dbReference type="Proteomes" id="UP000016587">
    <property type="component" value="Plasmid unnamed"/>
</dbReference>
<dbReference type="RefSeq" id="WP_021758442.1">
    <property type="nucleotide sequence ID" value="NC_022436.1"/>
</dbReference>
<dbReference type="PATRIC" id="fig|1121448.10.peg.3530"/>
<organism evidence="2 3">
    <name type="scientific">Megalodesulfovibrio gigas (strain ATCC 19364 / DSM 1382 / NCIMB 9332 / VKM B-1759)</name>
    <name type="common">Desulfovibrio gigas</name>
    <dbReference type="NCBI Taxonomy" id="1121448"/>
    <lineage>
        <taxon>Bacteria</taxon>
        <taxon>Pseudomonadati</taxon>
        <taxon>Thermodesulfobacteriota</taxon>
        <taxon>Desulfovibrionia</taxon>
        <taxon>Desulfovibrionales</taxon>
        <taxon>Desulfovibrionaceae</taxon>
        <taxon>Megalodesulfovibrio</taxon>
    </lineage>
</organism>
<dbReference type="eggNOG" id="COG3551">
    <property type="taxonomic scope" value="Bacteria"/>
</dbReference>
<name>T2GF92_MEGG1</name>
<protein>
    <recommendedName>
        <fullName evidence="4">Sulfotransferase family protein</fullName>
    </recommendedName>
</protein>
<accession>T2GF92</accession>
<keyword evidence="2" id="KW-0614">Plasmid</keyword>
<dbReference type="KEGG" id="dgg:DGI_4038"/>
<dbReference type="HOGENOM" id="CLU_399408_0_0_7"/>
<feature type="coiled-coil region" evidence="1">
    <location>
        <begin position="500"/>
        <end position="586"/>
    </location>
</feature>
<reference evidence="3" key="2">
    <citation type="submission" date="2013-07" db="EMBL/GenBank/DDBJ databases">
        <authorList>
            <person name="Morais-Silva F.O."/>
            <person name="Rezende A.M."/>
            <person name="Pimentel C."/>
            <person name="Resende D.M."/>
            <person name="Santos C.I."/>
            <person name="Clemente C."/>
            <person name="de Oliveira L.M."/>
            <person name="da Silva S.M."/>
            <person name="Costa D.A."/>
            <person name="Varela-Raposo A."/>
            <person name="Horacio E.C.A."/>
            <person name="Matos M."/>
            <person name="Flores O."/>
            <person name="Ruiz J.C."/>
            <person name="Rodrigues-Pousada C."/>
        </authorList>
    </citation>
    <scope>NUCLEOTIDE SEQUENCE [LARGE SCALE GENOMIC DNA]</scope>
    <source>
        <strain evidence="3">ATCC 19364 / DSM 1382 / NCIMB 9332 / VKM B-1759</strain>
        <plasmid evidence="3">Plasmid</plasmid>
    </source>
</reference>
<evidence type="ECO:0008006" key="4">
    <source>
        <dbReference type="Google" id="ProtNLM"/>
    </source>
</evidence>
<dbReference type="AlphaFoldDB" id="T2GF92"/>
<dbReference type="Gene3D" id="3.40.50.300">
    <property type="entry name" value="P-loop containing nucleotide triphosphate hydrolases"/>
    <property type="match status" value="1"/>
</dbReference>
<evidence type="ECO:0000313" key="3">
    <source>
        <dbReference type="Proteomes" id="UP000016587"/>
    </source>
</evidence>
<gene>
    <name evidence="2" type="ORF">DGI_4038</name>
</gene>
<keyword evidence="3" id="KW-1185">Reference proteome</keyword>
<dbReference type="InterPro" id="IPR027417">
    <property type="entry name" value="P-loop_NTPase"/>
</dbReference>
<dbReference type="SUPFAM" id="SSF52540">
    <property type="entry name" value="P-loop containing nucleoside triphosphate hydrolases"/>
    <property type="match status" value="1"/>
</dbReference>
<dbReference type="EMBL" id="CP006586">
    <property type="protein sequence ID" value="AGW15250.1"/>
    <property type="molecule type" value="Genomic_DNA"/>
</dbReference>